<comment type="similarity">
    <text evidence="2">Belongs to the AzlC family.</text>
</comment>
<protein>
    <submittedName>
        <fullName evidence="9">Inner membrane protein YgaZ</fullName>
    </submittedName>
</protein>
<evidence type="ECO:0000313" key="9">
    <source>
        <dbReference type="EMBL" id="EXJ12493.1"/>
    </source>
</evidence>
<dbReference type="GO" id="GO:1903785">
    <property type="term" value="P:L-valine transmembrane transport"/>
    <property type="evidence" value="ECO:0007669"/>
    <property type="project" value="TreeGrafter"/>
</dbReference>
<keyword evidence="3" id="KW-0813">Transport</keyword>
<keyword evidence="6 8" id="KW-1133">Transmembrane helix</keyword>
<dbReference type="OrthoDB" id="9803444at2"/>
<evidence type="ECO:0000256" key="1">
    <source>
        <dbReference type="ARBA" id="ARBA00004651"/>
    </source>
</evidence>
<proteinExistence type="inferred from homology"/>
<keyword evidence="10" id="KW-1185">Reference proteome</keyword>
<sequence>MIRKINPMNGSYKVYFFSGVRDLLPMIPGIIPFGLITGAYSSNLGFSFDMTLFATLLFFAGSAQIIAYQLIQDGALPIVIFFTAMMVNIRFMIYSAAFAPVFYTLKNYQKWILAYLLSDQAYGLCASRFLASDHGRDKLFYYSGAAISMWFVWIVCVLIGLRVGERIPSEWSLEFAIPLAFLAMLVSVLRDFITFMTAIMSAFIAIILSQLPYNLGFLIAIVGSVVFGVKIESFILNKINFKK</sequence>
<dbReference type="PANTHER" id="PTHR34979:SF1">
    <property type="entry name" value="INNER MEMBRANE PROTEIN YGAZ"/>
    <property type="match status" value="1"/>
</dbReference>
<evidence type="ECO:0000256" key="3">
    <source>
        <dbReference type="ARBA" id="ARBA00022448"/>
    </source>
</evidence>
<dbReference type="Pfam" id="PF03591">
    <property type="entry name" value="AzlC"/>
    <property type="match status" value="1"/>
</dbReference>
<feature type="transmembrane region" description="Helical" evidence="8">
    <location>
        <begin position="20"/>
        <end position="40"/>
    </location>
</feature>
<feature type="transmembrane region" description="Helical" evidence="8">
    <location>
        <begin position="175"/>
        <end position="208"/>
    </location>
</feature>
<dbReference type="InterPro" id="IPR011606">
    <property type="entry name" value="Brnchd-chn_aa_trnsp_permease"/>
</dbReference>
<gene>
    <name evidence="9" type="primary">ygaZ_1</name>
    <name evidence="9" type="ORF">D791_00738</name>
</gene>
<evidence type="ECO:0000256" key="8">
    <source>
        <dbReference type="SAM" id="Phobius"/>
    </source>
</evidence>
<dbReference type="GO" id="GO:0005886">
    <property type="term" value="C:plasma membrane"/>
    <property type="evidence" value="ECO:0007669"/>
    <property type="project" value="UniProtKB-SubCell"/>
</dbReference>
<keyword evidence="7 8" id="KW-0472">Membrane</keyword>
<evidence type="ECO:0000256" key="5">
    <source>
        <dbReference type="ARBA" id="ARBA00022692"/>
    </source>
</evidence>
<comment type="subcellular location">
    <subcellularLocation>
        <location evidence="1">Cell membrane</location>
        <topology evidence="1">Multi-pass membrane protein</topology>
    </subcellularLocation>
</comment>
<reference evidence="10" key="1">
    <citation type="submission" date="2012-11" db="EMBL/GenBank/DDBJ databases">
        <authorList>
            <person name="Singh A."/>
            <person name="Pinnaka A.K."/>
            <person name="Vaidya B."/>
        </authorList>
    </citation>
    <scope>NUCLEOTIDE SEQUENCE [LARGE SCALE GENOMIC DNA]</scope>
    <source>
        <strain evidence="10">AK23</strain>
    </source>
</reference>
<organism evidence="9 10">
    <name type="scientific">Nitrincola nitratireducens</name>
    <dbReference type="NCBI Taxonomy" id="1229521"/>
    <lineage>
        <taxon>Bacteria</taxon>
        <taxon>Pseudomonadati</taxon>
        <taxon>Pseudomonadota</taxon>
        <taxon>Gammaproteobacteria</taxon>
        <taxon>Oceanospirillales</taxon>
        <taxon>Oceanospirillaceae</taxon>
        <taxon>Nitrincola</taxon>
    </lineage>
</organism>
<evidence type="ECO:0000256" key="6">
    <source>
        <dbReference type="ARBA" id="ARBA00022989"/>
    </source>
</evidence>
<keyword evidence="4" id="KW-1003">Cell membrane</keyword>
<dbReference type="PANTHER" id="PTHR34979">
    <property type="entry name" value="INNER MEMBRANE PROTEIN YGAZ"/>
    <property type="match status" value="1"/>
</dbReference>
<name>W9UZ27_9GAMM</name>
<dbReference type="AlphaFoldDB" id="W9UZ27"/>
<dbReference type="STRING" id="1229521.D791_00738"/>
<feature type="transmembrane region" description="Helical" evidence="8">
    <location>
        <begin position="214"/>
        <end position="236"/>
    </location>
</feature>
<feature type="transmembrane region" description="Helical" evidence="8">
    <location>
        <begin position="78"/>
        <end position="103"/>
    </location>
</feature>
<dbReference type="Proteomes" id="UP000019464">
    <property type="component" value="Unassembled WGS sequence"/>
</dbReference>
<comment type="caution">
    <text evidence="9">The sequence shown here is derived from an EMBL/GenBank/DDBJ whole genome shotgun (WGS) entry which is preliminary data.</text>
</comment>
<accession>W9UZ27</accession>
<dbReference type="EMBL" id="AONB01000002">
    <property type="protein sequence ID" value="EXJ12493.1"/>
    <property type="molecule type" value="Genomic_DNA"/>
</dbReference>
<feature type="transmembrane region" description="Helical" evidence="8">
    <location>
        <begin position="52"/>
        <end position="71"/>
    </location>
</feature>
<feature type="transmembrane region" description="Helical" evidence="8">
    <location>
        <begin position="139"/>
        <end position="163"/>
    </location>
</feature>
<dbReference type="RefSeq" id="WP_081763702.1">
    <property type="nucleotide sequence ID" value="NZ_AONB01000002.1"/>
</dbReference>
<reference evidence="9 10" key="2">
    <citation type="journal article" date="2015" name="Syst. Appl. Microbiol.">
        <title>Nitrincola nitratireducens sp. nov. isolated from a haloalkaline crater lake.</title>
        <authorList>
            <person name="Singh A."/>
            <person name="Vaidya B."/>
            <person name="Tanuku N.R."/>
            <person name="Pinnaka A.K."/>
        </authorList>
    </citation>
    <scope>NUCLEOTIDE SEQUENCE [LARGE SCALE GENOMIC DNA]</scope>
    <source>
        <strain evidence="9 10">AK23</strain>
    </source>
</reference>
<evidence type="ECO:0000313" key="10">
    <source>
        <dbReference type="Proteomes" id="UP000019464"/>
    </source>
</evidence>
<evidence type="ECO:0000256" key="2">
    <source>
        <dbReference type="ARBA" id="ARBA00010735"/>
    </source>
</evidence>
<keyword evidence="5 8" id="KW-0812">Transmembrane</keyword>
<evidence type="ECO:0000256" key="4">
    <source>
        <dbReference type="ARBA" id="ARBA00022475"/>
    </source>
</evidence>
<evidence type="ECO:0000256" key="7">
    <source>
        <dbReference type="ARBA" id="ARBA00023136"/>
    </source>
</evidence>